<dbReference type="Pfam" id="PF05834">
    <property type="entry name" value="Lycopene_cycl"/>
    <property type="match status" value="1"/>
</dbReference>
<accession>A0A7K3LVI7</accession>
<protein>
    <submittedName>
        <fullName evidence="1">Lycopene cyclase</fullName>
    </submittedName>
</protein>
<keyword evidence="2" id="KW-1185">Reference proteome</keyword>
<gene>
    <name evidence="1" type="ORF">GYA93_22425</name>
</gene>
<evidence type="ECO:0000313" key="1">
    <source>
        <dbReference type="EMBL" id="NDK92293.1"/>
    </source>
</evidence>
<comment type="caution">
    <text evidence="1">The sequence shown here is derived from an EMBL/GenBank/DDBJ whole genome shotgun (WGS) entry which is preliminary data.</text>
</comment>
<dbReference type="Proteomes" id="UP000466307">
    <property type="component" value="Unassembled WGS sequence"/>
</dbReference>
<evidence type="ECO:0000313" key="2">
    <source>
        <dbReference type="Proteomes" id="UP000466307"/>
    </source>
</evidence>
<dbReference type="EMBL" id="JAADZU010000111">
    <property type="protein sequence ID" value="NDK92293.1"/>
    <property type="molecule type" value="Genomic_DNA"/>
</dbReference>
<dbReference type="AlphaFoldDB" id="A0A7K3LVI7"/>
<dbReference type="PANTHER" id="PTHR39757">
    <property type="match status" value="1"/>
</dbReference>
<proteinExistence type="predicted"/>
<organism evidence="1 2">
    <name type="scientific">Gordonia desulfuricans</name>
    <dbReference type="NCBI Taxonomy" id="89051"/>
    <lineage>
        <taxon>Bacteria</taxon>
        <taxon>Bacillati</taxon>
        <taxon>Actinomycetota</taxon>
        <taxon>Actinomycetes</taxon>
        <taxon>Mycobacteriales</taxon>
        <taxon>Gordoniaceae</taxon>
        <taxon>Gordonia</taxon>
    </lineage>
</organism>
<reference evidence="1 2" key="1">
    <citation type="submission" date="2020-01" db="EMBL/GenBank/DDBJ databases">
        <title>Investigation of new actinobacteria for the biodesulphurisation of diesel fuel.</title>
        <authorList>
            <person name="Athi Narayanan S.M."/>
        </authorList>
    </citation>
    <scope>NUCLEOTIDE SEQUENCE [LARGE SCALE GENOMIC DNA]</scope>
    <source>
        <strain evidence="1 2">213E</strain>
    </source>
</reference>
<dbReference type="SUPFAM" id="SSF51905">
    <property type="entry name" value="FAD/NAD(P)-binding domain"/>
    <property type="match status" value="1"/>
</dbReference>
<sequence>MVGAGPAGRSLTHRLIRHGVATTLVDPHPTRSWTPTYAAWTDELPGWVHPEAIAATTAAIAAHAHRPIRIDRSYTVFHTDGLQRSLAVDDATVITARAREVAEHHVVLDDGRVLGATHVIDCRGPTGRPRPRQTAFGVVVPTAAARTAIGDAEAVLMDWRAPQSEDSWDADGPAPSFLYAVPVADDRTLLEETCLVGDPAVTIAELAQRLSRRLAGTGIDSRHAGHTERVSFPMLGATLRPWRCRPLRHGAAGGLLNPTTGYGVAAMLTAADDVAAAIVAGSDAVSVMWPARARAVWRLRVAGLGVLLDLDPAQTVDFFDAFLSLPPPAQRAYLSDRADLAGTLTTMARVFGTLDASGRRTVLRSVSRVDHAIGRASRRRRSSAR</sequence>
<dbReference type="InterPro" id="IPR036188">
    <property type="entry name" value="FAD/NAD-bd_sf"/>
</dbReference>
<name>A0A7K3LVI7_9ACTN</name>
<dbReference type="PANTHER" id="PTHR39757:SF5">
    <property type="entry name" value="OS02G0190600 PROTEIN"/>
    <property type="match status" value="1"/>
</dbReference>